<feature type="compositionally biased region" description="Low complexity" evidence="1">
    <location>
        <begin position="55"/>
        <end position="78"/>
    </location>
</feature>
<dbReference type="EMBL" id="SPQS01000051">
    <property type="protein sequence ID" value="TFV67978.1"/>
    <property type="molecule type" value="Genomic_DNA"/>
</dbReference>
<accession>A0A4Y9NL99</accession>
<keyword evidence="5" id="KW-1185">Reference proteome</keyword>
<organism evidence="2 5">
    <name type="scientific">Bradyrhizobium frederickii</name>
    <dbReference type="NCBI Taxonomy" id="2560054"/>
    <lineage>
        <taxon>Bacteria</taxon>
        <taxon>Pseudomonadati</taxon>
        <taxon>Pseudomonadota</taxon>
        <taxon>Alphaproteobacteria</taxon>
        <taxon>Hyphomicrobiales</taxon>
        <taxon>Nitrobacteraceae</taxon>
        <taxon>Bradyrhizobium</taxon>
    </lineage>
</organism>
<dbReference type="EMBL" id="SPQU01000064">
    <property type="protein sequence ID" value="TFV28654.1"/>
    <property type="molecule type" value="Genomic_DNA"/>
</dbReference>
<gene>
    <name evidence="3" type="ORF">E4K64_37885</name>
    <name evidence="2" type="ORF">E4K66_38705</name>
</gene>
<dbReference type="Proteomes" id="UP000298225">
    <property type="component" value="Unassembled WGS sequence"/>
</dbReference>
<evidence type="ECO:0000256" key="1">
    <source>
        <dbReference type="SAM" id="MobiDB-lite"/>
    </source>
</evidence>
<comment type="caution">
    <text evidence="2">The sequence shown here is derived from an EMBL/GenBank/DDBJ whole genome shotgun (WGS) entry which is preliminary data.</text>
</comment>
<feature type="compositionally biased region" description="Low complexity" evidence="1">
    <location>
        <begin position="1"/>
        <end position="19"/>
    </location>
</feature>
<reference evidence="3 4" key="2">
    <citation type="submission" date="2019-03" db="EMBL/GenBank/DDBJ databases">
        <title>Bradyrhizobium strains diversity.</title>
        <authorList>
            <person name="Urquiaga M.C.O."/>
            <person name="Hungria M."/>
            <person name="Delamuta J.R.M."/>
            <person name="Klepa M.S."/>
        </authorList>
    </citation>
    <scope>NUCLEOTIDE SEQUENCE [LARGE SCALE GENOMIC DNA]</scope>
    <source>
        <strain evidence="3 4">CNPSo 3426</strain>
    </source>
</reference>
<evidence type="ECO:0000313" key="3">
    <source>
        <dbReference type="EMBL" id="TFV67978.1"/>
    </source>
</evidence>
<dbReference type="Proteomes" id="UP000297700">
    <property type="component" value="Unassembled WGS sequence"/>
</dbReference>
<feature type="compositionally biased region" description="Low complexity" evidence="1">
    <location>
        <begin position="91"/>
        <end position="102"/>
    </location>
</feature>
<sequence>MTPWRPSARSTTRPRPSGTAAILRGQATVRRPERAEGGGVRAAAVRSDATPSPDAGGWRATATGAASSRRSLAPRAALGVPIWRRPPPASPRTSPGRRPLGL</sequence>
<evidence type="ECO:0000313" key="4">
    <source>
        <dbReference type="Proteomes" id="UP000297700"/>
    </source>
</evidence>
<feature type="region of interest" description="Disordered" evidence="1">
    <location>
        <begin position="1"/>
        <end position="102"/>
    </location>
</feature>
<reference evidence="2 5" key="1">
    <citation type="submission" date="2019-03" db="EMBL/GenBank/DDBJ databases">
        <title>Bradyrhizobium strains diversity isolated from Chamaecrista fasciculata.</title>
        <authorList>
            <person name="Urquiaga M.C.O."/>
            <person name="Hungria M."/>
            <person name="Delamuta J.R.M."/>
        </authorList>
    </citation>
    <scope>NUCLEOTIDE SEQUENCE [LARGE SCALE GENOMIC DNA]</scope>
    <source>
        <strain evidence="2 5">CNPSo 3424</strain>
    </source>
</reference>
<accession>A0A4Y9KNN7</accession>
<protein>
    <submittedName>
        <fullName evidence="2">Uncharacterized protein</fullName>
    </submittedName>
</protein>
<dbReference type="AlphaFoldDB" id="A0A4Y9KNN7"/>
<proteinExistence type="predicted"/>
<evidence type="ECO:0000313" key="5">
    <source>
        <dbReference type="Proteomes" id="UP000298225"/>
    </source>
</evidence>
<name>A0A4Y9KNN7_9BRAD</name>
<evidence type="ECO:0000313" key="2">
    <source>
        <dbReference type="EMBL" id="TFV28654.1"/>
    </source>
</evidence>